<feature type="region of interest" description="Disordered" evidence="2">
    <location>
        <begin position="117"/>
        <end position="398"/>
    </location>
</feature>
<dbReference type="InterPro" id="IPR006665">
    <property type="entry name" value="OmpA-like"/>
</dbReference>
<feature type="compositionally biased region" description="Polar residues" evidence="2">
    <location>
        <begin position="286"/>
        <end position="296"/>
    </location>
</feature>
<feature type="compositionally biased region" description="Low complexity" evidence="2">
    <location>
        <begin position="330"/>
        <end position="346"/>
    </location>
</feature>
<evidence type="ECO:0000313" key="6">
    <source>
        <dbReference type="Proteomes" id="UP000609802"/>
    </source>
</evidence>
<dbReference type="RefSeq" id="WP_191286240.1">
    <property type="nucleotide sequence ID" value="NZ_BNCH01000003.1"/>
</dbReference>
<feature type="compositionally biased region" description="Low complexity" evidence="2">
    <location>
        <begin position="299"/>
        <end position="310"/>
    </location>
</feature>
<sequence>MRNTWKSTTALIATLSLAFPTPGVAQAKTKGEVPKFMCMDGTETPCEKGVKKIKSDKMICEDGAPLPCAVGVHAVPKTAMICEDGTDLPCADGVAASLRPEMAEQLEAMRKGVVTEEAVEAAPAPTETDAPAAEAEAEATVEADVTQEAAPAEATAEADTTAEADAPAEEAPAEEAQVEETPAEEAPVENAEAAPAPEAPAEEAAVAEQSPQTDETVQTEQAAEATAEADPAPGDDAAADSTSAPGGDAVAVETPEADGQAESATEADANADATAQDSTAPVADDTTAQAPESDVTSGEEAALAEALAETDTAEEIAVQAEPVPDLPVQPEAESGEAPVAAAADASADAEADAEVSEEVVTEETARSSDEDFATKITEAPKDASENKPDANMSDDKEGGLTKGEKAILLGLGAVAVGAMLSNNREVALNSGDRVVVSRDDGTYEVIKDDNALLRQPGTKIRTQTFGDGSTRTTVIRPDDTEIVTIRDPEYRVLRRVYVAADGTETILIDDTVDVEPVDVASLPAPAPQPELTADADEEALRAALAREAELDRRFSLAQVRHIPQVRYLVPVIDLDAITFETGSAAIRPDQAKSLARLGKLIQSYVEQDRNEVFLIEGHTDAVGAAAYNLALSDRRAESVALALTEYFDVPPENLIVQGYGEEFLKIETQDAERANRRASVRRITQLLR</sequence>
<dbReference type="Gene3D" id="3.30.1330.60">
    <property type="entry name" value="OmpA-like domain"/>
    <property type="match status" value="1"/>
</dbReference>
<dbReference type="PROSITE" id="PS51123">
    <property type="entry name" value="OMPA_2"/>
    <property type="match status" value="1"/>
</dbReference>
<evidence type="ECO:0000256" key="1">
    <source>
        <dbReference type="PROSITE-ProRule" id="PRU00473"/>
    </source>
</evidence>
<evidence type="ECO:0000313" key="5">
    <source>
        <dbReference type="EMBL" id="GHE98248.1"/>
    </source>
</evidence>
<reference evidence="6" key="1">
    <citation type="journal article" date="2019" name="Int. J. Syst. Evol. Microbiol.">
        <title>The Global Catalogue of Microorganisms (GCM) 10K type strain sequencing project: providing services to taxonomists for standard genome sequencing and annotation.</title>
        <authorList>
            <consortium name="The Broad Institute Genomics Platform"/>
            <consortium name="The Broad Institute Genome Sequencing Center for Infectious Disease"/>
            <person name="Wu L."/>
            <person name="Ma J."/>
        </authorList>
    </citation>
    <scope>NUCLEOTIDE SEQUENCE [LARGE SCALE GENOMIC DNA]</scope>
    <source>
        <strain evidence="6">KCTC 42443</strain>
    </source>
</reference>
<dbReference type="CDD" id="cd07185">
    <property type="entry name" value="OmpA_C-like"/>
    <property type="match status" value="1"/>
</dbReference>
<feature type="compositionally biased region" description="Basic and acidic residues" evidence="2">
    <location>
        <begin position="363"/>
        <end position="398"/>
    </location>
</feature>
<evidence type="ECO:0000256" key="2">
    <source>
        <dbReference type="SAM" id="MobiDB-lite"/>
    </source>
</evidence>
<dbReference type="PANTHER" id="PTHR30329:SF21">
    <property type="entry name" value="LIPOPROTEIN YIAD-RELATED"/>
    <property type="match status" value="1"/>
</dbReference>
<name>A0ABQ3IZ15_9RHOB</name>
<feature type="compositionally biased region" description="Low complexity" evidence="2">
    <location>
        <begin position="142"/>
        <end position="159"/>
    </location>
</feature>
<keyword evidence="1" id="KW-0472">Membrane</keyword>
<dbReference type="SUPFAM" id="SSF103088">
    <property type="entry name" value="OmpA-like"/>
    <property type="match status" value="1"/>
</dbReference>
<gene>
    <name evidence="5" type="ORF">GCM10016455_18670</name>
</gene>
<feature type="compositionally biased region" description="Low complexity" evidence="2">
    <location>
        <begin position="218"/>
        <end position="249"/>
    </location>
</feature>
<dbReference type="PANTHER" id="PTHR30329">
    <property type="entry name" value="STATOR ELEMENT OF FLAGELLAR MOTOR COMPLEX"/>
    <property type="match status" value="1"/>
</dbReference>
<feature type="chain" id="PRO_5046972146" description="OmpA-like domain-containing protein" evidence="3">
    <location>
        <begin position="28"/>
        <end position="688"/>
    </location>
</feature>
<feature type="domain" description="OmpA-like" evidence="4">
    <location>
        <begin position="566"/>
        <end position="688"/>
    </location>
</feature>
<feature type="compositionally biased region" description="Acidic residues" evidence="2">
    <location>
        <begin position="347"/>
        <end position="361"/>
    </location>
</feature>
<keyword evidence="3" id="KW-0732">Signal</keyword>
<feature type="signal peptide" evidence="3">
    <location>
        <begin position="1"/>
        <end position="27"/>
    </location>
</feature>
<feature type="compositionally biased region" description="Acidic residues" evidence="2">
    <location>
        <begin position="160"/>
        <end position="187"/>
    </location>
</feature>
<dbReference type="InterPro" id="IPR050330">
    <property type="entry name" value="Bact_OuterMem_StrucFunc"/>
</dbReference>
<dbReference type="Proteomes" id="UP000609802">
    <property type="component" value="Unassembled WGS sequence"/>
</dbReference>
<organism evidence="5 6">
    <name type="scientific">Aliiroseovarius zhejiangensis</name>
    <dbReference type="NCBI Taxonomy" id="1632025"/>
    <lineage>
        <taxon>Bacteria</taxon>
        <taxon>Pseudomonadati</taxon>
        <taxon>Pseudomonadota</taxon>
        <taxon>Alphaproteobacteria</taxon>
        <taxon>Rhodobacterales</taxon>
        <taxon>Paracoccaceae</taxon>
        <taxon>Aliiroseovarius</taxon>
    </lineage>
</organism>
<feature type="compositionally biased region" description="Low complexity" evidence="2">
    <location>
        <begin position="120"/>
        <end position="134"/>
    </location>
</feature>
<feature type="compositionally biased region" description="Low complexity" evidence="2">
    <location>
        <begin position="260"/>
        <end position="280"/>
    </location>
</feature>
<comment type="caution">
    <text evidence="5">The sequence shown here is derived from an EMBL/GenBank/DDBJ whole genome shotgun (WGS) entry which is preliminary data.</text>
</comment>
<proteinExistence type="predicted"/>
<dbReference type="Pfam" id="PF00691">
    <property type="entry name" value="OmpA"/>
    <property type="match status" value="1"/>
</dbReference>
<protein>
    <recommendedName>
        <fullName evidence="4">OmpA-like domain-containing protein</fullName>
    </recommendedName>
</protein>
<evidence type="ECO:0000259" key="4">
    <source>
        <dbReference type="PROSITE" id="PS51123"/>
    </source>
</evidence>
<keyword evidence="6" id="KW-1185">Reference proteome</keyword>
<dbReference type="EMBL" id="BNCH01000003">
    <property type="protein sequence ID" value="GHE98248.1"/>
    <property type="molecule type" value="Genomic_DNA"/>
</dbReference>
<dbReference type="InterPro" id="IPR036737">
    <property type="entry name" value="OmpA-like_sf"/>
</dbReference>
<evidence type="ECO:0000256" key="3">
    <source>
        <dbReference type="SAM" id="SignalP"/>
    </source>
</evidence>
<accession>A0ABQ3IZ15</accession>